<evidence type="ECO:0000313" key="5">
    <source>
        <dbReference type="EMBL" id="SIS52474.1"/>
    </source>
</evidence>
<reference evidence="6" key="1">
    <citation type="submission" date="2017-01" db="EMBL/GenBank/DDBJ databases">
        <authorList>
            <person name="Varghese N."/>
            <person name="Submissions S."/>
        </authorList>
    </citation>
    <scope>NUCLEOTIDE SEQUENCE [LARGE SCALE GENOMIC DNA]</scope>
    <source>
        <strain evidence="6">DSM 29430</strain>
    </source>
</reference>
<dbReference type="PANTHER" id="PTHR12151:SF25">
    <property type="entry name" value="LINALOOL DEHYDRATASE_ISOMERASE DOMAIN-CONTAINING PROTEIN"/>
    <property type="match status" value="1"/>
</dbReference>
<dbReference type="RefSeq" id="WP_076444115.1">
    <property type="nucleotide sequence ID" value="NZ_FTOQ01000001.1"/>
</dbReference>
<dbReference type="Gene3D" id="3.40.30.10">
    <property type="entry name" value="Glutaredoxin"/>
    <property type="match status" value="1"/>
</dbReference>
<evidence type="ECO:0000256" key="3">
    <source>
        <dbReference type="PIRSR" id="PIRSR603782-1"/>
    </source>
</evidence>
<dbReference type="SUPFAM" id="SSF52833">
    <property type="entry name" value="Thioredoxin-like"/>
    <property type="match status" value="1"/>
</dbReference>
<dbReference type="CDD" id="cd02968">
    <property type="entry name" value="SCO"/>
    <property type="match status" value="1"/>
</dbReference>
<accession>A0A1N7JTE5</accession>
<name>A0A1N7JTE5_9RHOB</name>
<dbReference type="PANTHER" id="PTHR12151">
    <property type="entry name" value="ELECTRON TRANSPORT PROTIN SCO1/SENC FAMILY MEMBER"/>
    <property type="match status" value="1"/>
</dbReference>
<dbReference type="Pfam" id="PF02630">
    <property type="entry name" value="SCO1-SenC"/>
    <property type="match status" value="1"/>
</dbReference>
<evidence type="ECO:0000256" key="2">
    <source>
        <dbReference type="ARBA" id="ARBA00023008"/>
    </source>
</evidence>
<feature type="binding site" evidence="3">
    <location>
        <position position="167"/>
    </location>
    <ligand>
        <name>Cu cation</name>
        <dbReference type="ChEBI" id="CHEBI:23378"/>
    </ligand>
</feature>
<evidence type="ECO:0000256" key="1">
    <source>
        <dbReference type="ARBA" id="ARBA00010996"/>
    </source>
</evidence>
<organism evidence="5 6">
    <name type="scientific">Roseivivax lentus</name>
    <dbReference type="NCBI Taxonomy" id="633194"/>
    <lineage>
        <taxon>Bacteria</taxon>
        <taxon>Pseudomonadati</taxon>
        <taxon>Pseudomonadota</taxon>
        <taxon>Alphaproteobacteria</taxon>
        <taxon>Rhodobacterales</taxon>
        <taxon>Roseobacteraceae</taxon>
        <taxon>Roseivivax</taxon>
    </lineage>
</organism>
<dbReference type="STRING" id="633194.SAMN05421759_101206"/>
<protein>
    <submittedName>
        <fullName evidence="5">Protein SCO1/2</fullName>
    </submittedName>
</protein>
<evidence type="ECO:0000256" key="4">
    <source>
        <dbReference type="PIRSR" id="PIRSR603782-2"/>
    </source>
</evidence>
<sequence length="204" mass="21993">MRWAMVIVTGLGLLALIAGTAFWSMLRGDPESFAACRAGAVAGDIGGPFTLVNSAGRTVTDADIVTEPVLLYFGYSFCPDICPFDVARNAEAVDMLAERGIDVTPVFVSVDPARDTPEQVGAYAAAMHPEMIGLTGTPEQVKAAADAFRVFYRVPEDPEDEFYIVDHTTFTYLLMPGAGFVEYFRRDLSPAEMADRVACFANAA</sequence>
<feature type="binding site" evidence="3">
    <location>
        <position position="82"/>
    </location>
    <ligand>
        <name>Cu cation</name>
        <dbReference type="ChEBI" id="CHEBI:23378"/>
    </ligand>
</feature>
<dbReference type="EMBL" id="FTOQ01000001">
    <property type="protein sequence ID" value="SIS52474.1"/>
    <property type="molecule type" value="Genomic_DNA"/>
</dbReference>
<evidence type="ECO:0000313" key="6">
    <source>
        <dbReference type="Proteomes" id="UP000186684"/>
    </source>
</evidence>
<dbReference type="InterPro" id="IPR003782">
    <property type="entry name" value="SCO1/SenC"/>
</dbReference>
<comment type="similarity">
    <text evidence="1">Belongs to the SCO1/2 family.</text>
</comment>
<feature type="binding site" evidence="3">
    <location>
        <position position="78"/>
    </location>
    <ligand>
        <name>Cu cation</name>
        <dbReference type="ChEBI" id="CHEBI:23378"/>
    </ligand>
</feature>
<keyword evidence="6" id="KW-1185">Reference proteome</keyword>
<dbReference type="AlphaFoldDB" id="A0A1N7JTE5"/>
<gene>
    <name evidence="5" type="ORF">SAMN05421759_101206</name>
</gene>
<keyword evidence="2 3" id="KW-0186">Copper</keyword>
<dbReference type="Proteomes" id="UP000186684">
    <property type="component" value="Unassembled WGS sequence"/>
</dbReference>
<dbReference type="InterPro" id="IPR036249">
    <property type="entry name" value="Thioredoxin-like_sf"/>
</dbReference>
<keyword evidence="4" id="KW-1015">Disulfide bond</keyword>
<proteinExistence type="inferred from homology"/>
<feature type="disulfide bond" description="Redox-active" evidence="4">
    <location>
        <begin position="78"/>
        <end position="82"/>
    </location>
</feature>
<dbReference type="GO" id="GO:0046872">
    <property type="term" value="F:metal ion binding"/>
    <property type="evidence" value="ECO:0007669"/>
    <property type="project" value="UniProtKB-KW"/>
</dbReference>
<keyword evidence="3" id="KW-0479">Metal-binding</keyword>
<dbReference type="FunFam" id="3.40.30.10:FF:000013">
    <property type="entry name" value="Blast:Protein SCO1 homolog, mitochondrial"/>
    <property type="match status" value="1"/>
</dbReference>